<keyword evidence="20" id="KW-1185">Reference proteome</keyword>
<evidence type="ECO:0000256" key="13">
    <source>
        <dbReference type="ARBA" id="ARBA00040794"/>
    </source>
</evidence>
<dbReference type="Gene3D" id="3.90.79.10">
    <property type="entry name" value="Nucleoside Triphosphate Pyrophosphohydrolase"/>
    <property type="match status" value="1"/>
</dbReference>
<evidence type="ECO:0000256" key="7">
    <source>
        <dbReference type="ARBA" id="ARBA00022801"/>
    </source>
</evidence>
<organism evidence="19 20">
    <name type="scientific">Methylotenera versatilis (strain 301)</name>
    <dbReference type="NCBI Taxonomy" id="666681"/>
    <lineage>
        <taxon>Bacteria</taxon>
        <taxon>Pseudomonadati</taxon>
        <taxon>Pseudomonadota</taxon>
        <taxon>Betaproteobacteria</taxon>
        <taxon>Nitrosomonadales</taxon>
        <taxon>Methylophilaceae</taxon>
        <taxon>Methylotenera</taxon>
    </lineage>
</organism>
<gene>
    <name evidence="19" type="ordered locus">M301_0522</name>
</gene>
<protein>
    <recommendedName>
        <fullName evidence="13">8-oxo-dGTP diphosphatase</fullName>
        <ecNumber evidence="12">3.6.1.55</ecNumber>
    </recommendedName>
    <alternativeName>
        <fullName evidence="16">7,8-dihydro-8-oxoguanine-triphosphatase</fullName>
    </alternativeName>
    <alternativeName>
        <fullName evidence="15">Mutator protein MutT</fullName>
    </alternativeName>
    <alternativeName>
        <fullName evidence="14">dGTP pyrophosphohydrolase</fullName>
    </alternativeName>
</protein>
<keyword evidence="3" id="KW-0515">Mutator protein</keyword>
<dbReference type="eggNOG" id="COG0494">
    <property type="taxonomic scope" value="Bacteria"/>
</dbReference>
<dbReference type="STRING" id="666681.M301_0522"/>
<evidence type="ECO:0000256" key="4">
    <source>
        <dbReference type="ARBA" id="ARBA00022705"/>
    </source>
</evidence>
<evidence type="ECO:0000256" key="2">
    <source>
        <dbReference type="ARBA" id="ARBA00005582"/>
    </source>
</evidence>
<evidence type="ECO:0000256" key="9">
    <source>
        <dbReference type="ARBA" id="ARBA00023204"/>
    </source>
</evidence>
<dbReference type="InterPro" id="IPR022998">
    <property type="entry name" value="ThiamineP_synth_TenI"/>
</dbReference>
<feature type="domain" description="Nudix hydrolase" evidence="18">
    <location>
        <begin position="8"/>
        <end position="147"/>
    </location>
</feature>
<dbReference type="KEGG" id="meh:M301_0522"/>
<sequence length="330" mass="36428">MNTTKRKITHAAVGVIQREDGWVLLAERPVGKPWAGYWEFPGGKVEEGETPQQALKRELQEELGIAVASLYPWLTRSFDYEAKYDATGQLDSPAKTVKLHFFIVTKWDGEPRGLENQQLVWQPPENIEVSPMLPANAPIFAALSLPSNYAITNLSELGEDLFFERLKISLDNGLKMLQLREKQLSNQAFQTFAERVIQLAKPYKAKVLINSGNQSASAALNVAGIHFNSTDLMQLQAKPVGMLCGASCHNAEQLAHAAALGIDYVMLSPVKATRSHPDEEPLGWSQFANLISDYALPVYALGGMRPPDLHEAKSHGAHGIAMLRSAWLSE</sequence>
<keyword evidence="9" id="KW-0234">DNA repair</keyword>
<dbReference type="PANTHER" id="PTHR47707:SF1">
    <property type="entry name" value="NUDIX HYDROLASE FAMILY PROTEIN"/>
    <property type="match status" value="1"/>
</dbReference>
<comment type="catalytic activity">
    <reaction evidence="11">
        <text>8-oxo-GTP + H2O = 8-oxo-GMP + diphosphate + H(+)</text>
        <dbReference type="Rhea" id="RHEA:67616"/>
        <dbReference type="ChEBI" id="CHEBI:15377"/>
        <dbReference type="ChEBI" id="CHEBI:15378"/>
        <dbReference type="ChEBI" id="CHEBI:33019"/>
        <dbReference type="ChEBI" id="CHEBI:143553"/>
        <dbReference type="ChEBI" id="CHEBI:145694"/>
    </reaction>
</comment>
<evidence type="ECO:0000256" key="11">
    <source>
        <dbReference type="ARBA" id="ARBA00036904"/>
    </source>
</evidence>
<comment type="catalytic activity">
    <reaction evidence="10">
        <text>8-oxo-dGTP + H2O = 8-oxo-dGMP + diphosphate + H(+)</text>
        <dbReference type="Rhea" id="RHEA:31575"/>
        <dbReference type="ChEBI" id="CHEBI:15377"/>
        <dbReference type="ChEBI" id="CHEBI:15378"/>
        <dbReference type="ChEBI" id="CHEBI:33019"/>
        <dbReference type="ChEBI" id="CHEBI:63224"/>
        <dbReference type="ChEBI" id="CHEBI:77896"/>
        <dbReference type="EC" id="3.6.1.55"/>
    </reaction>
</comment>
<dbReference type="PANTHER" id="PTHR47707">
    <property type="entry name" value="8-OXO-DGTP DIPHOSPHATASE"/>
    <property type="match status" value="1"/>
</dbReference>
<dbReference type="InterPro" id="IPR047127">
    <property type="entry name" value="MutT-like"/>
</dbReference>
<keyword evidence="8" id="KW-0460">Magnesium</keyword>
<evidence type="ECO:0000256" key="6">
    <source>
        <dbReference type="ARBA" id="ARBA00022763"/>
    </source>
</evidence>
<evidence type="ECO:0000256" key="1">
    <source>
        <dbReference type="ARBA" id="ARBA00001946"/>
    </source>
</evidence>
<dbReference type="HOGENOM" id="CLU_076087_0_0_4"/>
<reference evidence="19 20" key="2">
    <citation type="journal article" date="2011" name="J. Bacteriol.">
        <title>Genomes of three methylotrophs from a single niche uncover genetic and metabolic divergence of Methylophilaceae.</title>
        <authorList>
            <person name="Lapidus A."/>
            <person name="Clum A."/>
            <person name="Labutti K."/>
            <person name="Kaluzhnaya M.G."/>
            <person name="Lim S."/>
            <person name="Beck D.A."/>
            <person name="Glavina Del Rio T."/>
            <person name="Nolan M."/>
            <person name="Mavromatis K."/>
            <person name="Huntemann M."/>
            <person name="Lucas S."/>
            <person name="Lidstrom M.E."/>
            <person name="Ivanova N."/>
            <person name="Chistoserdova L."/>
        </authorList>
    </citation>
    <scope>NUCLEOTIDE SEQUENCE [LARGE SCALE GENOMIC DNA]</scope>
    <source>
        <strain evidence="19 20">301</strain>
    </source>
</reference>
<accession>D7DMW7</accession>
<dbReference type="InterPro" id="IPR020476">
    <property type="entry name" value="Nudix_hydrolase"/>
</dbReference>
<dbReference type="CDD" id="cd03425">
    <property type="entry name" value="NUDIX_MutT_NudA_like"/>
    <property type="match status" value="1"/>
</dbReference>
<dbReference type="InterPro" id="IPR036206">
    <property type="entry name" value="ThiamineP_synth_sf"/>
</dbReference>
<proteinExistence type="inferred from homology"/>
<name>D7DMW7_METV0</name>
<dbReference type="eggNOG" id="COG0352">
    <property type="taxonomic scope" value="Bacteria"/>
</dbReference>
<dbReference type="GO" id="GO:0006260">
    <property type="term" value="P:DNA replication"/>
    <property type="evidence" value="ECO:0007669"/>
    <property type="project" value="UniProtKB-KW"/>
</dbReference>
<dbReference type="PRINTS" id="PR00502">
    <property type="entry name" value="NUDIXFAMILY"/>
</dbReference>
<evidence type="ECO:0000313" key="19">
    <source>
        <dbReference type="EMBL" id="ADI28906.1"/>
    </source>
</evidence>
<dbReference type="GO" id="GO:0046872">
    <property type="term" value="F:metal ion binding"/>
    <property type="evidence" value="ECO:0007669"/>
    <property type="project" value="UniProtKB-KW"/>
</dbReference>
<dbReference type="GO" id="GO:0035539">
    <property type="term" value="F:8-oxo-7,8-dihydrodeoxyguanosine triphosphate pyrophosphatase activity"/>
    <property type="evidence" value="ECO:0007669"/>
    <property type="project" value="UniProtKB-EC"/>
</dbReference>
<dbReference type="GO" id="GO:0008413">
    <property type="term" value="F:8-oxo-7,8-dihydroguanosine triphosphate pyrophosphatase activity"/>
    <property type="evidence" value="ECO:0007669"/>
    <property type="project" value="TreeGrafter"/>
</dbReference>
<comment type="similarity">
    <text evidence="2 17">Belongs to the Nudix hydrolase family.</text>
</comment>
<evidence type="ECO:0000256" key="3">
    <source>
        <dbReference type="ARBA" id="ARBA00022457"/>
    </source>
</evidence>
<evidence type="ECO:0000256" key="17">
    <source>
        <dbReference type="RuleBase" id="RU003476"/>
    </source>
</evidence>
<evidence type="ECO:0000259" key="18">
    <source>
        <dbReference type="PROSITE" id="PS51462"/>
    </source>
</evidence>
<dbReference type="EMBL" id="CP002056">
    <property type="protein sequence ID" value="ADI28906.1"/>
    <property type="molecule type" value="Genomic_DNA"/>
</dbReference>
<evidence type="ECO:0000256" key="16">
    <source>
        <dbReference type="ARBA" id="ARBA00042798"/>
    </source>
</evidence>
<keyword evidence="6" id="KW-0227">DNA damage</keyword>
<evidence type="ECO:0000256" key="15">
    <source>
        <dbReference type="ARBA" id="ARBA00041979"/>
    </source>
</evidence>
<dbReference type="Proteomes" id="UP000000383">
    <property type="component" value="Chromosome"/>
</dbReference>
<dbReference type="GO" id="GO:0044716">
    <property type="term" value="F:8-oxo-GDP phosphatase activity"/>
    <property type="evidence" value="ECO:0007669"/>
    <property type="project" value="TreeGrafter"/>
</dbReference>
<comment type="cofactor">
    <cofactor evidence="1">
        <name>Mg(2+)</name>
        <dbReference type="ChEBI" id="CHEBI:18420"/>
    </cofactor>
</comment>
<keyword evidence="5" id="KW-0479">Metal-binding</keyword>
<evidence type="ECO:0000313" key="20">
    <source>
        <dbReference type="Proteomes" id="UP000000383"/>
    </source>
</evidence>
<evidence type="ECO:0000256" key="10">
    <source>
        <dbReference type="ARBA" id="ARBA00035861"/>
    </source>
</evidence>
<dbReference type="InterPro" id="IPR020084">
    <property type="entry name" value="NUDIX_hydrolase_CS"/>
</dbReference>
<dbReference type="Pfam" id="PF02581">
    <property type="entry name" value="TMP-TENI"/>
    <property type="match status" value="1"/>
</dbReference>
<dbReference type="GO" id="GO:0006281">
    <property type="term" value="P:DNA repair"/>
    <property type="evidence" value="ECO:0007669"/>
    <property type="project" value="UniProtKB-KW"/>
</dbReference>
<dbReference type="Pfam" id="PF00293">
    <property type="entry name" value="NUDIX"/>
    <property type="match status" value="1"/>
</dbReference>
<reference evidence="20" key="1">
    <citation type="submission" date="2010-05" db="EMBL/GenBank/DDBJ databases">
        <title>Complete sequence of Methylotenera sp. 301.</title>
        <authorList>
            <person name="Lucas S."/>
            <person name="Copeland A."/>
            <person name="Lapidus A."/>
            <person name="Cheng J.-F."/>
            <person name="Bruce D."/>
            <person name="Goodwin L."/>
            <person name="Pitluck S."/>
            <person name="Clum A."/>
            <person name="Land M."/>
            <person name="Hauser L."/>
            <person name="Kyrpides N."/>
            <person name="Ivanova N."/>
            <person name="Chistoservova L."/>
            <person name="Kalyuzhnaya M."/>
            <person name="Woyke T."/>
        </authorList>
    </citation>
    <scope>NUCLEOTIDE SEQUENCE [LARGE SCALE GENOMIC DNA]</scope>
    <source>
        <strain evidence="20">301</strain>
    </source>
</reference>
<dbReference type="SUPFAM" id="SSF51391">
    <property type="entry name" value="Thiamin phosphate synthase"/>
    <property type="match status" value="1"/>
</dbReference>
<dbReference type="OrthoDB" id="9810648at2"/>
<keyword evidence="7 17" id="KW-0378">Hydrolase</keyword>
<evidence type="ECO:0000256" key="12">
    <source>
        <dbReference type="ARBA" id="ARBA00038905"/>
    </source>
</evidence>
<dbReference type="PROSITE" id="PS51462">
    <property type="entry name" value="NUDIX"/>
    <property type="match status" value="1"/>
</dbReference>
<dbReference type="GO" id="GO:0044715">
    <property type="term" value="F:8-oxo-dGDP phosphatase activity"/>
    <property type="evidence" value="ECO:0007669"/>
    <property type="project" value="TreeGrafter"/>
</dbReference>
<evidence type="ECO:0000256" key="8">
    <source>
        <dbReference type="ARBA" id="ARBA00022842"/>
    </source>
</evidence>
<dbReference type="Gene3D" id="3.20.20.70">
    <property type="entry name" value="Aldolase class I"/>
    <property type="match status" value="1"/>
</dbReference>
<dbReference type="InterPro" id="IPR000086">
    <property type="entry name" value="NUDIX_hydrolase_dom"/>
</dbReference>
<dbReference type="EC" id="3.6.1.55" evidence="12"/>
<dbReference type="InterPro" id="IPR015797">
    <property type="entry name" value="NUDIX_hydrolase-like_dom_sf"/>
</dbReference>
<dbReference type="NCBIfam" id="NF006530">
    <property type="entry name" value="PRK08999.1"/>
    <property type="match status" value="1"/>
</dbReference>
<dbReference type="CDD" id="cd00564">
    <property type="entry name" value="TMP_TenI"/>
    <property type="match status" value="1"/>
</dbReference>
<dbReference type="SUPFAM" id="SSF55811">
    <property type="entry name" value="Nudix"/>
    <property type="match status" value="1"/>
</dbReference>
<dbReference type="InterPro" id="IPR013785">
    <property type="entry name" value="Aldolase_TIM"/>
</dbReference>
<dbReference type="RefSeq" id="WP_013147222.1">
    <property type="nucleotide sequence ID" value="NC_014207.1"/>
</dbReference>
<evidence type="ECO:0000256" key="14">
    <source>
        <dbReference type="ARBA" id="ARBA00041592"/>
    </source>
</evidence>
<dbReference type="AlphaFoldDB" id="D7DMW7"/>
<dbReference type="GO" id="GO:0009228">
    <property type="term" value="P:thiamine biosynthetic process"/>
    <property type="evidence" value="ECO:0007669"/>
    <property type="project" value="UniProtKB-KW"/>
</dbReference>
<evidence type="ECO:0000256" key="5">
    <source>
        <dbReference type="ARBA" id="ARBA00022723"/>
    </source>
</evidence>
<dbReference type="PROSITE" id="PS00893">
    <property type="entry name" value="NUDIX_BOX"/>
    <property type="match status" value="1"/>
</dbReference>
<keyword evidence="4" id="KW-0235">DNA replication</keyword>